<evidence type="ECO:0000256" key="1">
    <source>
        <dbReference type="SAM" id="Phobius"/>
    </source>
</evidence>
<dbReference type="AlphaFoldDB" id="A0A8D8LKL5"/>
<organism evidence="2">
    <name type="scientific">Cacopsylla melanoneura</name>
    <dbReference type="NCBI Taxonomy" id="428564"/>
    <lineage>
        <taxon>Eukaryota</taxon>
        <taxon>Metazoa</taxon>
        <taxon>Ecdysozoa</taxon>
        <taxon>Arthropoda</taxon>
        <taxon>Hexapoda</taxon>
        <taxon>Insecta</taxon>
        <taxon>Pterygota</taxon>
        <taxon>Neoptera</taxon>
        <taxon>Paraneoptera</taxon>
        <taxon>Hemiptera</taxon>
        <taxon>Sternorrhyncha</taxon>
        <taxon>Psylloidea</taxon>
        <taxon>Psyllidae</taxon>
        <taxon>Psyllinae</taxon>
        <taxon>Cacopsylla</taxon>
    </lineage>
</organism>
<keyword evidence="1" id="KW-0472">Membrane</keyword>
<accession>A0A8D8LKL5</accession>
<keyword evidence="1" id="KW-1133">Transmembrane helix</keyword>
<dbReference type="EMBL" id="HBUF01023056">
    <property type="protein sequence ID" value="CAG6611839.1"/>
    <property type="molecule type" value="Transcribed_RNA"/>
</dbReference>
<name>A0A8D8LKL5_9HEMI</name>
<sequence>MLIIFLRTPERYNLEIIFFFFLRNFNDLCKISNQNVRYRFVYYFLSRDTYLLRYRICMHIRIHPIHAVDVLFLLILFVLPCCRFLLMMMIDQNIIVGTLLFL</sequence>
<reference evidence="2" key="1">
    <citation type="submission" date="2021-05" db="EMBL/GenBank/DDBJ databases">
        <authorList>
            <person name="Alioto T."/>
            <person name="Alioto T."/>
            <person name="Gomez Garrido J."/>
        </authorList>
    </citation>
    <scope>NUCLEOTIDE SEQUENCE</scope>
</reference>
<keyword evidence="1" id="KW-0812">Transmembrane</keyword>
<feature type="transmembrane region" description="Helical" evidence="1">
    <location>
        <begin position="70"/>
        <end position="90"/>
    </location>
</feature>
<evidence type="ECO:0000313" key="2">
    <source>
        <dbReference type="EMBL" id="CAG6611839.1"/>
    </source>
</evidence>
<protein>
    <submittedName>
        <fullName evidence="2">Uncharacterized protein</fullName>
    </submittedName>
</protein>
<proteinExistence type="predicted"/>